<protein>
    <submittedName>
        <fullName evidence="1">Uncharacterized protein</fullName>
    </submittedName>
</protein>
<gene>
    <name evidence="1" type="ORF">HND93_08070</name>
</gene>
<evidence type="ECO:0000313" key="2">
    <source>
        <dbReference type="Proteomes" id="UP000584642"/>
    </source>
</evidence>
<dbReference type="RefSeq" id="WP_180281438.1">
    <property type="nucleotide sequence ID" value="NZ_JABFDB010000004.1"/>
</dbReference>
<keyword evidence="2" id="KW-1185">Reference proteome</keyword>
<organism evidence="1 2">
    <name type="scientific">Azospirillum oleiclasticum</name>
    <dbReference type="NCBI Taxonomy" id="2735135"/>
    <lineage>
        <taxon>Bacteria</taxon>
        <taxon>Pseudomonadati</taxon>
        <taxon>Pseudomonadota</taxon>
        <taxon>Alphaproteobacteria</taxon>
        <taxon>Rhodospirillales</taxon>
        <taxon>Azospirillaceae</taxon>
        <taxon>Azospirillum</taxon>
    </lineage>
</organism>
<dbReference type="EMBL" id="JABFDB010000004">
    <property type="protein sequence ID" value="NYZ19665.1"/>
    <property type="molecule type" value="Genomic_DNA"/>
</dbReference>
<evidence type="ECO:0000313" key="1">
    <source>
        <dbReference type="EMBL" id="NYZ19665.1"/>
    </source>
</evidence>
<comment type="caution">
    <text evidence="1">The sequence shown here is derived from an EMBL/GenBank/DDBJ whole genome shotgun (WGS) entry which is preliminary data.</text>
</comment>
<sequence length="130" mass="14426">MIRVTFEQFDRMKGNAERSYVDRVVRAISTRFREHAGKLGSAGTRTAVETAIAKGRGYGFVSEYDLFLFTCLSFAFGPGFDEDSTLPWAGATLHSRILGDPPSRLRRVYALALAATSQSGRPWVPLPPQR</sequence>
<reference evidence="1 2" key="1">
    <citation type="submission" date="2020-05" db="EMBL/GenBank/DDBJ databases">
        <title>Azospirillum oleiclasticum sp. nov, a nitrogen-fixing and heavy crude oil-emulsifying bacterium isolated from the crude oil of Yumen Oilfield.</title>
        <authorList>
            <person name="Wu D."/>
            <person name="Cai M."/>
            <person name="Zhang X."/>
        </authorList>
    </citation>
    <scope>NUCLEOTIDE SEQUENCE [LARGE SCALE GENOMIC DNA]</scope>
    <source>
        <strain evidence="1 2">ROY-1-1-2</strain>
    </source>
</reference>
<name>A0ABX2T5R2_9PROT</name>
<dbReference type="Proteomes" id="UP000584642">
    <property type="component" value="Unassembled WGS sequence"/>
</dbReference>
<accession>A0ABX2T5R2</accession>
<proteinExistence type="predicted"/>